<evidence type="ECO:0008006" key="5">
    <source>
        <dbReference type="Google" id="ProtNLM"/>
    </source>
</evidence>
<evidence type="ECO:0000313" key="4">
    <source>
        <dbReference type="Proteomes" id="UP000008311"/>
    </source>
</evidence>
<reference evidence="4" key="1">
    <citation type="journal article" date="2010" name="Nat. Biotechnol.">
        <title>Draft genome sequence of the oilseed species Ricinus communis.</title>
        <authorList>
            <person name="Chan A.P."/>
            <person name="Crabtree J."/>
            <person name="Zhao Q."/>
            <person name="Lorenzi H."/>
            <person name="Orvis J."/>
            <person name="Puiu D."/>
            <person name="Melake-Berhan A."/>
            <person name="Jones K.M."/>
            <person name="Redman J."/>
            <person name="Chen G."/>
            <person name="Cahoon E.B."/>
            <person name="Gedil M."/>
            <person name="Stanke M."/>
            <person name="Haas B.J."/>
            <person name="Wortman J.R."/>
            <person name="Fraser-Liggett C.M."/>
            <person name="Ravel J."/>
            <person name="Rabinowicz P.D."/>
        </authorList>
    </citation>
    <scope>NUCLEOTIDE SEQUENCE [LARGE SCALE GENOMIC DNA]</scope>
    <source>
        <strain evidence="4">cv. Hale</strain>
    </source>
</reference>
<feature type="domain" description="Ternary complex factor MIP1 leucine-zipper" evidence="2">
    <location>
        <begin position="134"/>
        <end position="207"/>
    </location>
</feature>
<proteinExistence type="predicted"/>
<gene>
    <name evidence="3" type="ORF">RCOM_0938360</name>
</gene>
<dbReference type="InterPro" id="IPR025757">
    <property type="entry name" value="MIP1_Leuzipper"/>
</dbReference>
<dbReference type="InterPro" id="IPR006869">
    <property type="entry name" value="DUF547"/>
</dbReference>
<keyword evidence="4" id="KW-1185">Reference proteome</keyword>
<evidence type="ECO:0000313" key="3">
    <source>
        <dbReference type="EMBL" id="EEF43317.1"/>
    </source>
</evidence>
<dbReference type="PANTHER" id="PTHR23054:SF20">
    <property type="entry name" value="DUF547 DOMAIN-CONTAINING PROTEIN"/>
    <property type="match status" value="1"/>
</dbReference>
<evidence type="ECO:0000259" key="2">
    <source>
        <dbReference type="Pfam" id="PF14389"/>
    </source>
</evidence>
<dbReference type="PANTHER" id="PTHR23054">
    <property type="entry name" value="TERNARY COMPLEX FACTOR MIP1, LEUCINE-ZIPPER-RELATED"/>
    <property type="match status" value="1"/>
</dbReference>
<dbReference type="AlphaFoldDB" id="B9RZD7"/>
<dbReference type="eggNOG" id="ENOG502QRMJ">
    <property type="taxonomic scope" value="Eukaryota"/>
</dbReference>
<evidence type="ECO:0000259" key="1">
    <source>
        <dbReference type="Pfam" id="PF04784"/>
    </source>
</evidence>
<dbReference type="Pfam" id="PF14389">
    <property type="entry name" value="Lzipper-MIP1"/>
    <property type="match status" value="1"/>
</dbReference>
<dbReference type="InParanoid" id="B9RZD7"/>
<dbReference type="EMBL" id="EQ973834">
    <property type="protein sequence ID" value="EEF43317.1"/>
    <property type="molecule type" value="Genomic_DNA"/>
</dbReference>
<accession>B9RZD7</accession>
<dbReference type="Proteomes" id="UP000008311">
    <property type="component" value="Unassembled WGS sequence"/>
</dbReference>
<sequence>MGLGEFSVVGSKGKTVVATMHEVKWRGGATLNPFNFVEVRFSRHKRSNRLLFQFFFCTALIDPAQRKVEKHKPNSIFESSLHHRLEKMGQVENYVEAKKMQAQNTEVRDSLKYELQFKFTREKNSNLNITRCFQKILALQDRLQHQFVTRQALEKAMNNTPFSYDTVTDKSIPKAAKQLIKDIALLELEVVHLERYLLSLYRKTFDQQVTPQSTIDERCKMNSSMQKKVLPVVPRQDNMIANRNSVNHSSCLTRPQDSSGNQTKQFNGTWGLENLLDSSIYRCHSSISQRSTGTSPPMKSMASAADSYHSLPLSMLEQAQNNHSALSLAVHLGTYGHSCVPETPNLLSEEMIKCISAIYCDLADPPLTDHDYPPSPASFSSSPNEFPAQGPSEMWTPEHNYSSFSSTLDNPFHIGDAKDLSGPYCTMAKVERICRDNQHLKDKQNKLQEFRSLVSQLEAVDPRKLKREEKLAFWINVHNALVMHAFLVYGVPQNNMKRMSLQIKAAYNVGGHTINVDMIQSSILGCRLPRPGQWLQKLFPSKTKFKAGDPRKAYSIDYTEPRLHFALCAGSCSDPALRVYTPKSVFEDLEAAKEEYIQSTLIVHKEKKLHLPKLVESFAKDSDLCSAGLLDMIEHLLPHSWRKSVQQCQHRKSSKTLEWIPHNFTFRYLLSKELA</sequence>
<name>B9RZD7_RICCO</name>
<organism evidence="3 4">
    <name type="scientific">Ricinus communis</name>
    <name type="common">Castor bean</name>
    <dbReference type="NCBI Taxonomy" id="3988"/>
    <lineage>
        <taxon>Eukaryota</taxon>
        <taxon>Viridiplantae</taxon>
        <taxon>Streptophyta</taxon>
        <taxon>Embryophyta</taxon>
        <taxon>Tracheophyta</taxon>
        <taxon>Spermatophyta</taxon>
        <taxon>Magnoliopsida</taxon>
        <taxon>eudicotyledons</taxon>
        <taxon>Gunneridae</taxon>
        <taxon>Pentapetalae</taxon>
        <taxon>rosids</taxon>
        <taxon>fabids</taxon>
        <taxon>Malpighiales</taxon>
        <taxon>Euphorbiaceae</taxon>
        <taxon>Acalyphoideae</taxon>
        <taxon>Acalypheae</taxon>
        <taxon>Ricinus</taxon>
    </lineage>
</organism>
<protein>
    <recommendedName>
        <fullName evidence="5">Electron transporter</fullName>
    </recommendedName>
</protein>
<dbReference type="Pfam" id="PF04784">
    <property type="entry name" value="DUF547"/>
    <property type="match status" value="1"/>
</dbReference>
<feature type="domain" description="DUF547" evidence="1">
    <location>
        <begin position="463"/>
        <end position="597"/>
    </location>
</feature>